<reference evidence="1 2" key="1">
    <citation type="journal article" date="2017" name="Antonie Van Leeuwenhoek">
        <title>Phylogenomic resolution of the bacterial genus Pantoea and its relationship with Erwinia and Tatumella.</title>
        <authorList>
            <person name="Palmer M."/>
            <person name="Steenkamp E.T."/>
            <person name="Coetzee M.P."/>
            <person name="Chan W.Y."/>
            <person name="van Zyl E."/>
            <person name="De Maayer P."/>
            <person name="Coutinho T.A."/>
            <person name="Blom J."/>
            <person name="Smits T.H."/>
            <person name="Duffy B."/>
            <person name="Venter S.N."/>
        </authorList>
    </citation>
    <scope>NUCLEOTIDE SEQUENCE [LARGE SCALE GENOMIC DNA]</scope>
    <source>
        <strain evidence="1 2">LMG 26277</strain>
    </source>
</reference>
<proteinExistence type="predicted"/>
<keyword evidence="2" id="KW-1185">Reference proteome</keyword>
<comment type="caution">
    <text evidence="1">The sequence shown here is derived from an EMBL/GenBank/DDBJ whole genome shotgun (WGS) entry which is preliminary data.</text>
</comment>
<evidence type="ECO:0000313" key="2">
    <source>
        <dbReference type="Proteomes" id="UP000193104"/>
    </source>
</evidence>
<accession>A0A1X1DEM6</accession>
<dbReference type="Proteomes" id="UP000193104">
    <property type="component" value="Unassembled WGS sequence"/>
</dbReference>
<sequence length="92" mass="10732">MKDYYRIDLEAFMQNNAALINEIKSKAPAYADELGVETEQYINREVKQAHLDYIQSLNVRDPYEYYVAQHEEDRYLADQLIAAHRAALHPAS</sequence>
<organism evidence="1 2">
    <name type="scientific">Pantoea wallisii</name>
    <dbReference type="NCBI Taxonomy" id="1076551"/>
    <lineage>
        <taxon>Bacteria</taxon>
        <taxon>Pseudomonadati</taxon>
        <taxon>Pseudomonadota</taxon>
        <taxon>Gammaproteobacteria</taxon>
        <taxon>Enterobacterales</taxon>
        <taxon>Erwiniaceae</taxon>
        <taxon>Pantoea</taxon>
    </lineage>
</organism>
<dbReference type="RefSeq" id="WP_128599382.1">
    <property type="nucleotide sequence ID" value="NZ_MLFS01000002.1"/>
</dbReference>
<dbReference type="EMBL" id="MLFS01000002">
    <property type="protein sequence ID" value="ORM75074.1"/>
    <property type="molecule type" value="Genomic_DNA"/>
</dbReference>
<dbReference type="AlphaFoldDB" id="A0A1X1DEM6"/>
<evidence type="ECO:0000313" key="1">
    <source>
        <dbReference type="EMBL" id="ORM75074.1"/>
    </source>
</evidence>
<protein>
    <submittedName>
        <fullName evidence="1">Uncharacterized protein</fullName>
    </submittedName>
</protein>
<gene>
    <name evidence="1" type="ORF">HA48_01050</name>
</gene>
<name>A0A1X1DEM6_9GAMM</name>
<dbReference type="OrthoDB" id="6539417at2"/>